<feature type="compositionally biased region" description="Basic residues" evidence="1">
    <location>
        <begin position="77"/>
        <end position="88"/>
    </location>
</feature>
<organism evidence="2">
    <name type="scientific">Zea mays</name>
    <name type="common">Maize</name>
    <dbReference type="NCBI Taxonomy" id="4577"/>
    <lineage>
        <taxon>Eukaryota</taxon>
        <taxon>Viridiplantae</taxon>
        <taxon>Streptophyta</taxon>
        <taxon>Embryophyta</taxon>
        <taxon>Tracheophyta</taxon>
        <taxon>Spermatophyta</taxon>
        <taxon>Magnoliopsida</taxon>
        <taxon>Liliopsida</taxon>
        <taxon>Poales</taxon>
        <taxon>Poaceae</taxon>
        <taxon>PACMAD clade</taxon>
        <taxon>Panicoideae</taxon>
        <taxon>Andropogonodae</taxon>
        <taxon>Andropogoneae</taxon>
        <taxon>Tripsacinae</taxon>
        <taxon>Zea</taxon>
    </lineage>
</organism>
<dbReference type="PaxDb" id="4577-GRMZM2G023364_P01"/>
<proteinExistence type="predicted"/>
<evidence type="ECO:0000313" key="2">
    <source>
        <dbReference type="EMBL" id="ONL94875.1"/>
    </source>
</evidence>
<gene>
    <name evidence="2" type="ORF">ZEAMMB73_Zm00001d028174</name>
</gene>
<feature type="compositionally biased region" description="Basic and acidic residues" evidence="1">
    <location>
        <begin position="41"/>
        <end position="57"/>
    </location>
</feature>
<name>A0A1D6JSI4_MAIZE</name>
<dbReference type="IntAct" id="A0A1D6JSI4">
    <property type="interactions" value="3"/>
</dbReference>
<dbReference type="AlphaFoldDB" id="A0A1D6JSI4"/>
<dbReference type="EMBL" id="CM007647">
    <property type="protein sequence ID" value="ONL94875.1"/>
    <property type="molecule type" value="Genomic_DNA"/>
</dbReference>
<feature type="region of interest" description="Disordered" evidence="1">
    <location>
        <begin position="41"/>
        <end position="96"/>
    </location>
</feature>
<dbReference type="InParanoid" id="A0A1D6JSI4"/>
<sequence length="96" mass="10797">MFSFAGGLVARGAPDLCIRFNANSSTSQGSSDITQKWFPRDDRFTQEPRTPHFDKVIQDPGTPHEQPSSSQPLPRVLIKKITPRKRKSVPLSMDEM</sequence>
<protein>
    <submittedName>
        <fullName evidence="2">Uncharacterized protein</fullName>
    </submittedName>
</protein>
<evidence type="ECO:0000256" key="1">
    <source>
        <dbReference type="SAM" id="MobiDB-lite"/>
    </source>
</evidence>
<reference evidence="2" key="1">
    <citation type="submission" date="2015-12" db="EMBL/GenBank/DDBJ databases">
        <title>Update maize B73 reference genome by single molecule sequencing technologies.</title>
        <authorList>
            <consortium name="Maize Genome Sequencing Project"/>
            <person name="Ware D."/>
        </authorList>
    </citation>
    <scope>NUCLEOTIDE SEQUENCE [LARGE SCALE GENOMIC DNA]</scope>
    <source>
        <tissue evidence="2">Seedling</tissue>
    </source>
</reference>
<accession>A0A1D6JSI4</accession>